<accession>A0AA38GBY0</accession>
<dbReference type="GO" id="GO:0046872">
    <property type="term" value="F:metal ion binding"/>
    <property type="evidence" value="ECO:0007669"/>
    <property type="project" value="UniProtKB-KW"/>
</dbReference>
<dbReference type="PANTHER" id="PTHR33542:SF3">
    <property type="entry name" value="SIROHYDROCHLORIN FERROCHELATASE, CHLOROPLASTIC"/>
    <property type="match status" value="1"/>
</dbReference>
<dbReference type="Pfam" id="PF01903">
    <property type="entry name" value="CbiX"/>
    <property type="match status" value="1"/>
</dbReference>
<dbReference type="EMBL" id="JAHRHJ020000004">
    <property type="protein sequence ID" value="KAH9319019.1"/>
    <property type="molecule type" value="Genomic_DNA"/>
</dbReference>
<sequence length="160" mass="17889">SRGFPLGGQTISPSTHFRPRQFHITIRPVYARQMASKNSSAIRKEQSGFREQDAVIIVDHGSRRHESNSMLLAFVDMYKEKTGHPIVEPAHMEIAKPTIKEAFDLCVNQGAERVIISPYFLSPGRHWKQDIPALAAEAAKEHPGIPFIVTAPLGLHELMV</sequence>
<dbReference type="SUPFAM" id="SSF53800">
    <property type="entry name" value="Chelatase"/>
    <property type="match status" value="1"/>
</dbReference>
<proteinExistence type="predicted"/>
<dbReference type="Gene3D" id="3.40.50.1400">
    <property type="match status" value="1"/>
</dbReference>
<dbReference type="InterPro" id="IPR002762">
    <property type="entry name" value="CbiX-like"/>
</dbReference>
<evidence type="ECO:0000313" key="3">
    <source>
        <dbReference type="EMBL" id="KAH9319019.1"/>
    </source>
</evidence>
<organism evidence="3 4">
    <name type="scientific">Taxus chinensis</name>
    <name type="common">Chinese yew</name>
    <name type="synonym">Taxus wallichiana var. chinensis</name>
    <dbReference type="NCBI Taxonomy" id="29808"/>
    <lineage>
        <taxon>Eukaryota</taxon>
        <taxon>Viridiplantae</taxon>
        <taxon>Streptophyta</taxon>
        <taxon>Embryophyta</taxon>
        <taxon>Tracheophyta</taxon>
        <taxon>Spermatophyta</taxon>
        <taxon>Pinopsida</taxon>
        <taxon>Pinidae</taxon>
        <taxon>Conifers II</taxon>
        <taxon>Cupressales</taxon>
        <taxon>Taxaceae</taxon>
        <taxon>Taxus</taxon>
    </lineage>
</organism>
<dbReference type="PANTHER" id="PTHR33542">
    <property type="entry name" value="SIROHYDROCHLORIN FERROCHELATASE, CHLOROPLASTIC"/>
    <property type="match status" value="1"/>
</dbReference>
<keyword evidence="2" id="KW-0456">Lyase</keyword>
<dbReference type="CDD" id="cd03416">
    <property type="entry name" value="CbiX_SirB_N"/>
    <property type="match status" value="1"/>
</dbReference>
<keyword evidence="1" id="KW-0479">Metal-binding</keyword>
<protein>
    <recommendedName>
        <fullName evidence="5">Sirohydrochlorin ferrochelatase</fullName>
    </recommendedName>
</protein>
<feature type="non-terminal residue" evidence="3">
    <location>
        <position position="1"/>
    </location>
</feature>
<dbReference type="InterPro" id="IPR050963">
    <property type="entry name" value="Sirohydro_Cobaltochel/CbiX"/>
</dbReference>
<feature type="non-terminal residue" evidence="3">
    <location>
        <position position="160"/>
    </location>
</feature>
<gene>
    <name evidence="3" type="ORF">KI387_020788</name>
</gene>
<reference evidence="3 4" key="1">
    <citation type="journal article" date="2021" name="Nat. Plants">
        <title>The Taxus genome provides insights into paclitaxel biosynthesis.</title>
        <authorList>
            <person name="Xiong X."/>
            <person name="Gou J."/>
            <person name="Liao Q."/>
            <person name="Li Y."/>
            <person name="Zhou Q."/>
            <person name="Bi G."/>
            <person name="Li C."/>
            <person name="Du R."/>
            <person name="Wang X."/>
            <person name="Sun T."/>
            <person name="Guo L."/>
            <person name="Liang H."/>
            <person name="Lu P."/>
            <person name="Wu Y."/>
            <person name="Zhang Z."/>
            <person name="Ro D.K."/>
            <person name="Shang Y."/>
            <person name="Huang S."/>
            <person name="Yan J."/>
        </authorList>
    </citation>
    <scope>NUCLEOTIDE SEQUENCE [LARGE SCALE GENOMIC DNA]</scope>
    <source>
        <strain evidence="3">Ta-2019</strain>
    </source>
</reference>
<dbReference type="Proteomes" id="UP000824469">
    <property type="component" value="Unassembled WGS sequence"/>
</dbReference>
<evidence type="ECO:0000313" key="4">
    <source>
        <dbReference type="Proteomes" id="UP000824469"/>
    </source>
</evidence>
<evidence type="ECO:0000256" key="2">
    <source>
        <dbReference type="ARBA" id="ARBA00023239"/>
    </source>
</evidence>
<name>A0AA38GBY0_TAXCH</name>
<comment type="caution">
    <text evidence="3">The sequence shown here is derived from an EMBL/GenBank/DDBJ whole genome shotgun (WGS) entry which is preliminary data.</text>
</comment>
<evidence type="ECO:0008006" key="5">
    <source>
        <dbReference type="Google" id="ProtNLM"/>
    </source>
</evidence>
<evidence type="ECO:0000256" key="1">
    <source>
        <dbReference type="ARBA" id="ARBA00022723"/>
    </source>
</evidence>
<dbReference type="AlphaFoldDB" id="A0AA38GBY0"/>
<keyword evidence="4" id="KW-1185">Reference proteome</keyword>
<dbReference type="GO" id="GO:0016829">
    <property type="term" value="F:lyase activity"/>
    <property type="evidence" value="ECO:0007669"/>
    <property type="project" value="UniProtKB-KW"/>
</dbReference>